<keyword evidence="1 4" id="KW-0378">Hydrolase</keyword>
<keyword evidence="5" id="KW-1185">Reference proteome</keyword>
<protein>
    <submittedName>
        <fullName evidence="4">Alpha/beta hydrolase</fullName>
    </submittedName>
</protein>
<dbReference type="Gene3D" id="3.40.50.1820">
    <property type="entry name" value="alpha/beta hydrolase"/>
    <property type="match status" value="1"/>
</dbReference>
<evidence type="ECO:0000313" key="5">
    <source>
        <dbReference type="Proteomes" id="UP000266677"/>
    </source>
</evidence>
<dbReference type="GO" id="GO:0016787">
    <property type="term" value="F:hydrolase activity"/>
    <property type="evidence" value="ECO:0007669"/>
    <property type="project" value="UniProtKB-KW"/>
</dbReference>
<dbReference type="InterPro" id="IPR050300">
    <property type="entry name" value="GDXG_lipolytic_enzyme"/>
</dbReference>
<dbReference type="SUPFAM" id="SSF53474">
    <property type="entry name" value="alpha/beta-Hydrolases"/>
    <property type="match status" value="1"/>
</dbReference>
<dbReference type="PANTHER" id="PTHR48081">
    <property type="entry name" value="AB HYDROLASE SUPERFAMILY PROTEIN C4A8.06C"/>
    <property type="match status" value="1"/>
</dbReference>
<name>A0A3A4KI35_9NOCA</name>
<comment type="caution">
    <text evidence="4">The sequence shown here is derived from an EMBL/GenBank/DDBJ whole genome shotgun (WGS) entry which is preliminary data.</text>
</comment>
<evidence type="ECO:0000256" key="2">
    <source>
        <dbReference type="SAM" id="Phobius"/>
    </source>
</evidence>
<sequence length="409" mass="43040">MSTAPTTSTRRGAPLTRLLRGALLLIATLLGLFAALAQLAAIIPVGWTKPLLRNDLAQTAFLLLGGLRDPLGSWNVALAVVAVLIALVALRMRGRRRLAGAITLLAATGLALALVTGVGLMVSVHSATGRWITFAPEIPYRQAGEPPTRTVEYATFDGVPLRADLYLPETAAPAPLVLSIHGGAFIMGHRGTNPYTTWLADQGYAVLDIDYRLADDRNHRWDTEEGDAACALTWANAYAAEFRLDMNRVATMGGSAGGNLAINVANKVNAGALQPTCGTAADLPKVRAVLALYPAVDLTASGTETAVGVDAARQYVGGPPSQFPDRFTAVDSGPHLTKASPPTLIIQGGGDHLVLAEHSAAFAKRLADAGIPNSYVELPFLDHGFGGTSLDTGAQVTRELGLSWLRRYL</sequence>
<reference evidence="4 5" key="1">
    <citation type="submission" date="2018-09" db="EMBL/GenBank/DDBJ databases">
        <title>YIM PH21274 draft genome.</title>
        <authorList>
            <person name="Miao C."/>
        </authorList>
    </citation>
    <scope>NUCLEOTIDE SEQUENCE [LARGE SCALE GENOMIC DNA]</scope>
    <source>
        <strain evidence="4 5">YIM PH 21724</strain>
    </source>
</reference>
<dbReference type="RefSeq" id="WP_120037651.1">
    <property type="nucleotide sequence ID" value="NZ_QZFU01000010.1"/>
</dbReference>
<proteinExistence type="predicted"/>
<gene>
    <name evidence="4" type="ORF">D5S18_02815</name>
</gene>
<dbReference type="AlphaFoldDB" id="A0A3A4KI35"/>
<dbReference type="Pfam" id="PF20434">
    <property type="entry name" value="BD-FAE"/>
    <property type="match status" value="1"/>
</dbReference>
<keyword evidence="2" id="KW-0812">Transmembrane</keyword>
<evidence type="ECO:0000259" key="3">
    <source>
        <dbReference type="Pfam" id="PF20434"/>
    </source>
</evidence>
<dbReference type="InterPro" id="IPR049492">
    <property type="entry name" value="BD-FAE-like_dom"/>
</dbReference>
<dbReference type="Proteomes" id="UP000266677">
    <property type="component" value="Unassembled WGS sequence"/>
</dbReference>
<dbReference type="InterPro" id="IPR029058">
    <property type="entry name" value="AB_hydrolase_fold"/>
</dbReference>
<accession>A0A3A4KI35</accession>
<keyword evidence="2" id="KW-0472">Membrane</keyword>
<keyword evidence="2" id="KW-1133">Transmembrane helix</keyword>
<organism evidence="4 5">
    <name type="scientific">Nocardia panacis</name>
    <dbReference type="NCBI Taxonomy" id="2340916"/>
    <lineage>
        <taxon>Bacteria</taxon>
        <taxon>Bacillati</taxon>
        <taxon>Actinomycetota</taxon>
        <taxon>Actinomycetes</taxon>
        <taxon>Mycobacteriales</taxon>
        <taxon>Nocardiaceae</taxon>
        <taxon>Nocardia</taxon>
    </lineage>
</organism>
<evidence type="ECO:0000313" key="4">
    <source>
        <dbReference type="EMBL" id="RJO79279.1"/>
    </source>
</evidence>
<dbReference type="OrthoDB" id="255603at2"/>
<feature type="transmembrane region" description="Helical" evidence="2">
    <location>
        <begin position="21"/>
        <end position="47"/>
    </location>
</feature>
<evidence type="ECO:0000256" key="1">
    <source>
        <dbReference type="ARBA" id="ARBA00022801"/>
    </source>
</evidence>
<dbReference type="EMBL" id="QZFU01000010">
    <property type="protein sequence ID" value="RJO79279.1"/>
    <property type="molecule type" value="Genomic_DNA"/>
</dbReference>
<feature type="transmembrane region" description="Helical" evidence="2">
    <location>
        <begin position="71"/>
        <end position="90"/>
    </location>
</feature>
<feature type="domain" description="BD-FAE-like" evidence="3">
    <location>
        <begin position="164"/>
        <end position="366"/>
    </location>
</feature>
<feature type="transmembrane region" description="Helical" evidence="2">
    <location>
        <begin position="102"/>
        <end position="124"/>
    </location>
</feature>